<dbReference type="EMBL" id="LMUA01000002">
    <property type="protein sequence ID" value="KUE77650.1"/>
    <property type="molecule type" value="Genomic_DNA"/>
</dbReference>
<dbReference type="RefSeq" id="WP_009258031.1">
    <property type="nucleotide sequence ID" value="NZ_JANGBT010000001.1"/>
</dbReference>
<dbReference type="AlphaFoldDB" id="A0A0W7TUY0"/>
<dbReference type="Pfam" id="PF03692">
    <property type="entry name" value="CxxCxxCC"/>
    <property type="match status" value="1"/>
</dbReference>
<protein>
    <recommendedName>
        <fullName evidence="3">YkgJ family cysteine cluster protein</fullName>
    </recommendedName>
</protein>
<dbReference type="PANTHER" id="PTHR35866">
    <property type="entry name" value="PUTATIVE-RELATED"/>
    <property type="match status" value="1"/>
</dbReference>
<evidence type="ECO:0000313" key="1">
    <source>
        <dbReference type="EMBL" id="KUE77650.1"/>
    </source>
</evidence>
<gene>
    <name evidence="1" type="ORF">ASJ35_02735</name>
</gene>
<sequence>MDDQKTMVVSVHAKDCVDYQCRRCGQCCRHIKDAVMVESMDAYRLANYLRGCDPNICTIDDVLTRYCEPMPLTQECFPIFMLKTTGPDDSCIFLKDGLCSIYEARPRTCRLYPFSVGPGERGRDFEYCLCFDHNQQYHFNGGKVSVKDWFYRNFPRMEKEYLKQEYAAITEIGKRMRSISPELCKQMTFQVLFYRYYNFDLDQPFLEQYAQNTRLLLEKLRQFEVER</sequence>
<dbReference type="Proteomes" id="UP000053433">
    <property type="component" value="Unassembled WGS sequence"/>
</dbReference>
<dbReference type="PANTHER" id="PTHR35866:SF1">
    <property type="entry name" value="YKGJ FAMILY CYSTEINE CLUSTER PROTEIN"/>
    <property type="match status" value="1"/>
</dbReference>
<reference evidence="1 2" key="1">
    <citation type="submission" date="2015-10" db="EMBL/GenBank/DDBJ databases">
        <title>A novel member of the family Ruminococcaceae isolated from human faeces.</title>
        <authorList>
            <person name="Shkoporov A.N."/>
            <person name="Chaplin A.V."/>
            <person name="Motuzova O.V."/>
            <person name="Kafarskaia L.I."/>
            <person name="Efimov B.A."/>
        </authorList>
    </citation>
    <scope>NUCLEOTIDE SEQUENCE [LARGE SCALE GENOMIC DNA]</scope>
    <source>
        <strain evidence="1 2">668</strain>
    </source>
</reference>
<comment type="caution">
    <text evidence="1">The sequence shown here is derived from an EMBL/GenBank/DDBJ whole genome shotgun (WGS) entry which is preliminary data.</text>
</comment>
<evidence type="ECO:0000313" key="2">
    <source>
        <dbReference type="Proteomes" id="UP000053433"/>
    </source>
</evidence>
<organism evidence="1 2">
    <name type="scientific">Ruthenibacterium lactatiformans</name>
    <dbReference type="NCBI Taxonomy" id="1550024"/>
    <lineage>
        <taxon>Bacteria</taxon>
        <taxon>Bacillati</taxon>
        <taxon>Bacillota</taxon>
        <taxon>Clostridia</taxon>
        <taxon>Eubacteriales</taxon>
        <taxon>Oscillospiraceae</taxon>
        <taxon>Ruthenibacterium</taxon>
    </lineage>
</organism>
<name>A0A0W7TUY0_9FIRM</name>
<accession>A0A0W7TUY0</accession>
<proteinExistence type="predicted"/>
<evidence type="ECO:0008006" key="3">
    <source>
        <dbReference type="Google" id="ProtNLM"/>
    </source>
</evidence>
<dbReference type="InterPro" id="IPR005358">
    <property type="entry name" value="Puta_zinc/iron-chelating_dom"/>
</dbReference>